<name>A0A0F7PC36_9EURY</name>
<sequence>MGYVCPVCEEPRVDAEDLANHVAFTAIIHGESHETWLDEHVEDWDQMDPETLGPLVAEHAESVELDVPEPDRDARRGSQPTFEERTDLEAMDASDRAILEEAREMTRQMLEDSESE</sequence>
<evidence type="ECO:0000313" key="3">
    <source>
        <dbReference type="EMBL" id="ALG81330.1"/>
    </source>
</evidence>
<evidence type="ECO:0000313" key="4">
    <source>
        <dbReference type="Proteomes" id="UP000060390"/>
    </source>
</evidence>
<feature type="region of interest" description="Disordered" evidence="1">
    <location>
        <begin position="66"/>
        <end position="90"/>
    </location>
</feature>
<dbReference type="KEGG" id="hsf:HLASA_0421"/>
<dbReference type="InterPro" id="IPR043833">
    <property type="entry name" value="DUF5810"/>
</dbReference>
<organism evidence="2 5">
    <name type="scientific">Halanaeroarchaeum sulfurireducens</name>
    <dbReference type="NCBI Taxonomy" id="1604004"/>
    <lineage>
        <taxon>Archaea</taxon>
        <taxon>Methanobacteriati</taxon>
        <taxon>Methanobacteriota</taxon>
        <taxon>Stenosarchaea group</taxon>
        <taxon>Halobacteria</taxon>
        <taxon>Halobacteriales</taxon>
        <taxon>Halobacteriaceae</taxon>
        <taxon>Halanaeroarchaeum</taxon>
    </lineage>
</organism>
<dbReference type="KEGG" id="hsu:HLASF_0422"/>
<feature type="compositionally biased region" description="Basic and acidic residues" evidence="1">
    <location>
        <begin position="69"/>
        <end position="90"/>
    </location>
</feature>
<reference evidence="4" key="2">
    <citation type="submission" date="2015-05" db="EMBL/GenBank/DDBJ databases">
        <title>Complete genome sequence of Halanaeroarchaeum sulfurireducens type strain M27-SA2, a sulfate-reducer haloarchaeon from marine anoxic lake Medee.</title>
        <authorList>
            <person name="Messina E."/>
            <person name="Kublanov I.V."/>
            <person name="Toshchakov S."/>
            <person name="Arcadi E."/>
            <person name="La Spada G."/>
            <person name="La Cono V."/>
            <person name="Yakimov M.M."/>
        </authorList>
    </citation>
    <scope>NUCLEOTIDE SEQUENCE [LARGE SCALE GENOMIC DNA]</scope>
    <source>
        <strain evidence="4">M27-SA2</strain>
    </source>
</reference>
<dbReference type="Proteomes" id="UP000060390">
    <property type="component" value="Chromosome"/>
</dbReference>
<dbReference type="GeneID" id="26009787"/>
<dbReference type="HOGENOM" id="CLU_129115_0_0_2"/>
<evidence type="ECO:0000256" key="1">
    <source>
        <dbReference type="SAM" id="MobiDB-lite"/>
    </source>
</evidence>
<evidence type="ECO:0000313" key="2">
    <source>
        <dbReference type="EMBL" id="AKH96928.1"/>
    </source>
</evidence>
<dbReference type="AlphaFoldDB" id="A0A0F7PC36"/>
<dbReference type="EMBL" id="CP011564">
    <property type="protein sequence ID" value="ALG81330.1"/>
    <property type="molecule type" value="Genomic_DNA"/>
</dbReference>
<dbReference type="STRING" id="1604004.HLASA_0421"/>
<dbReference type="Proteomes" id="UP000069906">
    <property type="component" value="Chromosome"/>
</dbReference>
<reference evidence="3 4" key="3">
    <citation type="journal article" date="2016" name="Stand. Genomic Sci.">
        <title>Complete genome sequence of 'Halanaeroarchaeum sulfurireducens' M27-SA2, a sulfur-reducing and acetate-oxidizing haloarchaeon from the deep-sea hypersaline anoxic lake Medee.</title>
        <authorList>
            <person name="Messina E."/>
            <person name="Sorokin D.Y."/>
            <person name="Kublanov I.V."/>
            <person name="Toshchakov S."/>
            <person name="Lopatina A."/>
            <person name="Arcadi E."/>
            <person name="Smedile F."/>
            <person name="La Spada G."/>
            <person name="La Cono V."/>
            <person name="Yakimov M.M."/>
        </authorList>
    </citation>
    <scope>NUCLEOTIDE SEQUENCE [LARGE SCALE GENOMIC DNA]</scope>
    <source>
        <strain evidence="3 4">M27-SA2</strain>
    </source>
</reference>
<protein>
    <submittedName>
        <fullName evidence="2">Uncharacterized protein</fullName>
    </submittedName>
</protein>
<evidence type="ECO:0000313" key="5">
    <source>
        <dbReference type="Proteomes" id="UP000069906"/>
    </source>
</evidence>
<gene>
    <name evidence="3" type="ORF">HLASA_0421</name>
    <name evidence="2" type="ORF">HLASF_0422</name>
</gene>
<reference evidence="2 5" key="1">
    <citation type="journal article" date="2015" name="ISME J.">
        <title>Elemental sulfur and acetate can support life of a novel strictly anaerobic haloarchaeon.</title>
        <authorList>
            <person name="Sorokin D.Y."/>
            <person name="Kublanov I.V."/>
            <person name="Gavrilov S.N."/>
            <person name="Rojo D."/>
            <person name="Roman P."/>
            <person name="Golyshin P.N."/>
            <person name="Slepak V.Z."/>
            <person name="Smedile F."/>
            <person name="Ferrer M."/>
            <person name="Messina E."/>
            <person name="La Cono V."/>
            <person name="Yakimov M.M."/>
        </authorList>
    </citation>
    <scope>NUCLEOTIDE SEQUENCE [LARGE SCALE GENOMIC DNA]</scope>
    <source>
        <strain evidence="2 5">HSR2</strain>
    </source>
</reference>
<proteinExistence type="predicted"/>
<dbReference type="OrthoDB" id="342503at2157"/>
<accession>A0A0F7PC36</accession>
<keyword evidence="5" id="KW-1185">Reference proteome</keyword>
<dbReference type="EMBL" id="CP008874">
    <property type="protein sequence ID" value="AKH96928.1"/>
    <property type="molecule type" value="Genomic_DNA"/>
</dbReference>
<dbReference type="RefSeq" id="WP_050047747.1">
    <property type="nucleotide sequence ID" value="NZ_CP008874.1"/>
</dbReference>
<dbReference type="Pfam" id="PF19126">
    <property type="entry name" value="DUF5810"/>
    <property type="match status" value="1"/>
</dbReference>